<dbReference type="GO" id="GO:0071035">
    <property type="term" value="P:nuclear polyadenylation-dependent rRNA catabolic process"/>
    <property type="evidence" value="ECO:0007669"/>
    <property type="project" value="TreeGrafter"/>
</dbReference>
<dbReference type="GO" id="GO:0005730">
    <property type="term" value="C:nucleolus"/>
    <property type="evidence" value="ECO:0007669"/>
    <property type="project" value="UniProtKB-SubCell"/>
</dbReference>
<dbReference type="GO" id="GO:0035925">
    <property type="term" value="F:mRNA 3'-UTR AU-rich region binding"/>
    <property type="evidence" value="ECO:0007669"/>
    <property type="project" value="TreeGrafter"/>
</dbReference>
<dbReference type="GO" id="GO:0071038">
    <property type="term" value="P:TRAMP-dependent tRNA surveillance pathway"/>
    <property type="evidence" value="ECO:0007669"/>
    <property type="project" value="TreeGrafter"/>
</dbReference>
<keyword evidence="3" id="KW-0963">Cytoplasm</keyword>
<dbReference type="Gene3D" id="3.30.230.70">
    <property type="entry name" value="GHMP Kinase, N-terminal domain"/>
    <property type="match status" value="1"/>
</dbReference>
<dbReference type="EnsemblPlants" id="Bo5g078820.1">
    <property type="protein sequence ID" value="Bo5g078820.1"/>
    <property type="gene ID" value="Bo5g078820"/>
</dbReference>
<dbReference type="GO" id="GO:0034473">
    <property type="term" value="P:U1 snRNA 3'-end processing"/>
    <property type="evidence" value="ECO:0007669"/>
    <property type="project" value="TreeGrafter"/>
</dbReference>
<keyword evidence="11" id="KW-1185">Reference proteome</keyword>
<keyword evidence="6" id="KW-0694">RNA-binding</keyword>
<feature type="domain" description="Exoribonuclease phosphorolytic" evidence="9">
    <location>
        <begin position="148"/>
        <end position="196"/>
    </location>
</feature>
<evidence type="ECO:0000313" key="11">
    <source>
        <dbReference type="Proteomes" id="UP000032141"/>
    </source>
</evidence>
<dbReference type="PANTHER" id="PTHR11097">
    <property type="entry name" value="EXOSOME COMPLEX EXONUCLEASE RIBOSOMAL RNA PROCESSING PROTEIN"/>
    <property type="match status" value="1"/>
</dbReference>
<organism evidence="10 11">
    <name type="scientific">Brassica oleracea var. oleracea</name>
    <dbReference type="NCBI Taxonomy" id="109376"/>
    <lineage>
        <taxon>Eukaryota</taxon>
        <taxon>Viridiplantae</taxon>
        <taxon>Streptophyta</taxon>
        <taxon>Embryophyta</taxon>
        <taxon>Tracheophyta</taxon>
        <taxon>Spermatophyta</taxon>
        <taxon>Magnoliopsida</taxon>
        <taxon>eudicotyledons</taxon>
        <taxon>Gunneridae</taxon>
        <taxon>Pentapetalae</taxon>
        <taxon>rosids</taxon>
        <taxon>malvids</taxon>
        <taxon>Brassicales</taxon>
        <taxon>Brassicaceae</taxon>
        <taxon>Brassiceae</taxon>
        <taxon>Brassica</taxon>
    </lineage>
</organism>
<keyword evidence="5" id="KW-0271">Exosome</keyword>
<evidence type="ECO:0000313" key="10">
    <source>
        <dbReference type="EnsemblPlants" id="Bo5g078820.1"/>
    </source>
</evidence>
<evidence type="ECO:0000256" key="8">
    <source>
        <dbReference type="SAM" id="MobiDB-lite"/>
    </source>
</evidence>
<dbReference type="AlphaFoldDB" id="A0A0D3CG06"/>
<protein>
    <recommendedName>
        <fullName evidence="9">Exoribonuclease phosphorolytic domain-containing protein</fullName>
    </recommendedName>
</protein>
<dbReference type="InterPro" id="IPR036345">
    <property type="entry name" value="ExoRNase_PH_dom2_sf"/>
</dbReference>
<dbReference type="GO" id="GO:0000177">
    <property type="term" value="C:cytoplasmic exosome (RNase complex)"/>
    <property type="evidence" value="ECO:0007669"/>
    <property type="project" value="TreeGrafter"/>
</dbReference>
<dbReference type="InterPro" id="IPR027408">
    <property type="entry name" value="PNPase/RNase_PH_dom_sf"/>
</dbReference>
<dbReference type="InterPro" id="IPR015847">
    <property type="entry name" value="ExoRNase_PH_dom2"/>
</dbReference>
<dbReference type="GO" id="GO:0000467">
    <property type="term" value="P:exonucleolytic trimming to generate mature 3'-end of 5.8S rRNA from tricistronic rRNA transcript (SSU-rRNA, 5.8S rRNA, LSU-rRNA)"/>
    <property type="evidence" value="ECO:0007669"/>
    <property type="project" value="TreeGrafter"/>
</dbReference>
<dbReference type="GO" id="GO:0034476">
    <property type="term" value="P:U5 snRNA 3'-end processing"/>
    <property type="evidence" value="ECO:0007669"/>
    <property type="project" value="TreeGrafter"/>
</dbReference>
<evidence type="ECO:0000259" key="9">
    <source>
        <dbReference type="Pfam" id="PF03725"/>
    </source>
</evidence>
<evidence type="ECO:0000256" key="3">
    <source>
        <dbReference type="ARBA" id="ARBA00022490"/>
    </source>
</evidence>
<dbReference type="HOGENOM" id="CLU_1290562_0_0_1"/>
<reference evidence="10 11" key="1">
    <citation type="journal article" date="2014" name="Genome Biol.">
        <title>Transcriptome and methylome profiling reveals relics of genome dominance in the mesopolyploid Brassica oleracea.</title>
        <authorList>
            <person name="Parkin I.A."/>
            <person name="Koh C."/>
            <person name="Tang H."/>
            <person name="Robinson S.J."/>
            <person name="Kagale S."/>
            <person name="Clarke W.E."/>
            <person name="Town C.D."/>
            <person name="Nixon J."/>
            <person name="Krishnakumar V."/>
            <person name="Bidwell S.L."/>
            <person name="Denoeud F."/>
            <person name="Belcram H."/>
            <person name="Links M.G."/>
            <person name="Just J."/>
            <person name="Clarke C."/>
            <person name="Bender T."/>
            <person name="Huebert T."/>
            <person name="Mason A.S."/>
            <person name="Pires J.C."/>
            <person name="Barker G."/>
            <person name="Moore J."/>
            <person name="Walley P.G."/>
            <person name="Manoli S."/>
            <person name="Batley J."/>
            <person name="Edwards D."/>
            <person name="Nelson M.N."/>
            <person name="Wang X."/>
            <person name="Paterson A.H."/>
            <person name="King G."/>
            <person name="Bancroft I."/>
            <person name="Chalhoub B."/>
            <person name="Sharpe A.G."/>
        </authorList>
    </citation>
    <scope>NUCLEOTIDE SEQUENCE</scope>
    <source>
        <strain evidence="10 11">cv. TO1000</strain>
    </source>
</reference>
<dbReference type="STRING" id="109376.A0A0D3CG06"/>
<keyword evidence="7" id="KW-0539">Nucleus</keyword>
<name>A0A0D3CG06_BRAOL</name>
<accession>A0A0D3CG06</accession>
<evidence type="ECO:0000256" key="5">
    <source>
        <dbReference type="ARBA" id="ARBA00022835"/>
    </source>
</evidence>
<dbReference type="GO" id="GO:0071028">
    <property type="term" value="P:nuclear mRNA surveillance"/>
    <property type="evidence" value="ECO:0007669"/>
    <property type="project" value="TreeGrafter"/>
</dbReference>
<dbReference type="PANTHER" id="PTHR11097:SF9">
    <property type="entry name" value="EXOSOME COMPLEX COMPONENT RRP43"/>
    <property type="match status" value="1"/>
</dbReference>
<evidence type="ECO:0000256" key="7">
    <source>
        <dbReference type="ARBA" id="ARBA00023242"/>
    </source>
</evidence>
<dbReference type="Proteomes" id="UP000032141">
    <property type="component" value="Chromosome C5"/>
</dbReference>
<evidence type="ECO:0000256" key="6">
    <source>
        <dbReference type="ARBA" id="ARBA00022884"/>
    </source>
</evidence>
<proteinExistence type="inferred from homology"/>
<reference evidence="10" key="2">
    <citation type="submission" date="2015-03" db="UniProtKB">
        <authorList>
            <consortium name="EnsemblPlants"/>
        </authorList>
    </citation>
    <scope>IDENTIFICATION</scope>
</reference>
<dbReference type="Gramene" id="Bo5g078820.1">
    <property type="protein sequence ID" value="Bo5g078820.1"/>
    <property type="gene ID" value="Bo5g078820"/>
</dbReference>
<dbReference type="SUPFAM" id="SSF55666">
    <property type="entry name" value="Ribonuclease PH domain 2-like"/>
    <property type="match status" value="1"/>
</dbReference>
<dbReference type="eggNOG" id="KOG1613">
    <property type="taxonomic scope" value="Eukaryota"/>
</dbReference>
<comment type="similarity">
    <text evidence="2">Belongs to the RNase PH family.</text>
</comment>
<dbReference type="Pfam" id="PF03725">
    <property type="entry name" value="RNase_PH_C"/>
    <property type="match status" value="1"/>
</dbReference>
<feature type="region of interest" description="Disordered" evidence="8">
    <location>
        <begin position="1"/>
        <end position="29"/>
    </location>
</feature>
<evidence type="ECO:0000256" key="4">
    <source>
        <dbReference type="ARBA" id="ARBA00022552"/>
    </source>
</evidence>
<evidence type="ECO:0000256" key="1">
    <source>
        <dbReference type="ARBA" id="ARBA00004604"/>
    </source>
</evidence>
<keyword evidence="4" id="KW-0698">rRNA processing</keyword>
<dbReference type="GO" id="GO:0034475">
    <property type="term" value="P:U4 snRNA 3'-end processing"/>
    <property type="evidence" value="ECO:0007669"/>
    <property type="project" value="TreeGrafter"/>
</dbReference>
<comment type="subcellular location">
    <subcellularLocation>
        <location evidence="1">Nucleus</location>
        <location evidence="1">Nucleolus</location>
    </subcellularLocation>
</comment>
<dbReference type="InterPro" id="IPR050590">
    <property type="entry name" value="Exosome_comp_Rrp42_subfam"/>
</dbReference>
<evidence type="ECO:0000256" key="2">
    <source>
        <dbReference type="ARBA" id="ARBA00006678"/>
    </source>
</evidence>
<sequence>MSRNSVTKGGENKGISPAKAGSSDRTSRREVRYETLNLAESLLEWLAEVSGRLLESSSRRLSVGRLTDQKQSKAESITGSQDIYCLNADGALFDAAVAAFSNLQIPVVALNDNGRIVSISGEEEKNASITMKEAVNKEKRKLTHKNIPFSLTSKLHKKYILADPTAEEESIMDTLVTVVLDSSDQIVAFNKSGGNALAGSSAINQGESFHQSFK</sequence>
<dbReference type="GO" id="GO:0000176">
    <property type="term" value="C:nuclear exosome (RNase complex)"/>
    <property type="evidence" value="ECO:0007669"/>
    <property type="project" value="TreeGrafter"/>
</dbReference>
<dbReference type="GO" id="GO:0016075">
    <property type="term" value="P:rRNA catabolic process"/>
    <property type="evidence" value="ECO:0007669"/>
    <property type="project" value="TreeGrafter"/>
</dbReference>